<dbReference type="AlphaFoldDB" id="A0A3N2AVI6"/>
<dbReference type="PRINTS" id="PR01050">
    <property type="entry name" value="PYRUVTKNASE"/>
</dbReference>
<evidence type="ECO:0000256" key="7">
    <source>
        <dbReference type="ARBA" id="ARBA00018587"/>
    </source>
</evidence>
<dbReference type="SUPFAM" id="SSF50800">
    <property type="entry name" value="PK beta-barrel domain-like"/>
    <property type="match status" value="1"/>
</dbReference>
<evidence type="ECO:0000256" key="13">
    <source>
        <dbReference type="ARBA" id="ARBA00022842"/>
    </source>
</evidence>
<dbReference type="PROSITE" id="PS00110">
    <property type="entry name" value="PYRUVATE_KINASE"/>
    <property type="match status" value="1"/>
</dbReference>
<comment type="similarity">
    <text evidence="4 19">Belongs to the pyruvate kinase family.</text>
</comment>
<keyword evidence="13 19" id="KW-0460">Magnesium</keyword>
<keyword evidence="16 22" id="KW-0670">Pyruvate</keyword>
<dbReference type="SUPFAM" id="SSF52935">
    <property type="entry name" value="PK C-terminal domain-like"/>
    <property type="match status" value="1"/>
</dbReference>
<evidence type="ECO:0000256" key="15">
    <source>
        <dbReference type="ARBA" id="ARBA00023152"/>
    </source>
</evidence>
<dbReference type="InterPro" id="IPR036918">
    <property type="entry name" value="Pyrv_Knase_C_sf"/>
</dbReference>
<dbReference type="InterPro" id="IPR015813">
    <property type="entry name" value="Pyrv/PenolPyrv_kinase-like_dom"/>
</dbReference>
<keyword evidence="12" id="KW-0067">ATP-binding</keyword>
<comment type="subunit">
    <text evidence="5">Homotetramer.</text>
</comment>
<gene>
    <name evidence="22" type="ORF">EDD26_2440</name>
</gene>
<dbReference type="EC" id="2.7.1.40" evidence="6 18"/>
<dbReference type="InterPro" id="IPR001697">
    <property type="entry name" value="Pyr_Knase"/>
</dbReference>
<dbReference type="InterPro" id="IPR011037">
    <property type="entry name" value="Pyrv_Knase-like_insert_dom_sf"/>
</dbReference>
<dbReference type="Pfam" id="PF00224">
    <property type="entry name" value="PK"/>
    <property type="match status" value="1"/>
</dbReference>
<keyword evidence="15 19" id="KW-0324">Glycolysis</keyword>
<dbReference type="InterPro" id="IPR018209">
    <property type="entry name" value="Pyrv_Knase_AS"/>
</dbReference>
<dbReference type="GO" id="GO:0016301">
    <property type="term" value="F:kinase activity"/>
    <property type="evidence" value="ECO:0007669"/>
    <property type="project" value="UniProtKB-KW"/>
</dbReference>
<dbReference type="GO" id="GO:0000287">
    <property type="term" value="F:magnesium ion binding"/>
    <property type="evidence" value="ECO:0007669"/>
    <property type="project" value="UniProtKB-UniRule"/>
</dbReference>
<evidence type="ECO:0000259" key="21">
    <source>
        <dbReference type="Pfam" id="PF02887"/>
    </source>
</evidence>
<evidence type="ECO:0000256" key="5">
    <source>
        <dbReference type="ARBA" id="ARBA00011881"/>
    </source>
</evidence>
<organism evidence="22 23">
    <name type="scientific">Agrococcus jenensis</name>
    <dbReference type="NCBI Taxonomy" id="46353"/>
    <lineage>
        <taxon>Bacteria</taxon>
        <taxon>Bacillati</taxon>
        <taxon>Actinomycetota</taxon>
        <taxon>Actinomycetes</taxon>
        <taxon>Micrococcales</taxon>
        <taxon>Microbacteriaceae</taxon>
        <taxon>Agrococcus</taxon>
    </lineage>
</organism>
<evidence type="ECO:0000256" key="2">
    <source>
        <dbReference type="ARBA" id="ARBA00001958"/>
    </source>
</evidence>
<comment type="pathway">
    <text evidence="3 19">Carbohydrate degradation; glycolysis; pyruvate from D-glyceraldehyde 3-phosphate: step 5/5.</text>
</comment>
<evidence type="ECO:0000256" key="6">
    <source>
        <dbReference type="ARBA" id="ARBA00012142"/>
    </source>
</evidence>
<dbReference type="EMBL" id="RKHJ01000001">
    <property type="protein sequence ID" value="ROR67041.1"/>
    <property type="molecule type" value="Genomic_DNA"/>
</dbReference>
<evidence type="ECO:0000259" key="20">
    <source>
        <dbReference type="Pfam" id="PF00224"/>
    </source>
</evidence>
<dbReference type="GO" id="GO:0004743">
    <property type="term" value="F:pyruvate kinase activity"/>
    <property type="evidence" value="ECO:0007669"/>
    <property type="project" value="UniProtKB-UniRule"/>
</dbReference>
<dbReference type="Pfam" id="PF02887">
    <property type="entry name" value="PK_C"/>
    <property type="match status" value="1"/>
</dbReference>
<keyword evidence="14" id="KW-0630">Potassium</keyword>
<evidence type="ECO:0000256" key="1">
    <source>
        <dbReference type="ARBA" id="ARBA00001946"/>
    </source>
</evidence>
<dbReference type="NCBIfam" id="NF004978">
    <property type="entry name" value="PRK06354.1"/>
    <property type="match status" value="1"/>
</dbReference>
<keyword evidence="10" id="KW-0547">Nucleotide-binding</keyword>
<comment type="cofactor">
    <cofactor evidence="1">
        <name>Mg(2+)</name>
        <dbReference type="ChEBI" id="CHEBI:18420"/>
    </cofactor>
</comment>
<dbReference type="NCBIfam" id="TIGR01064">
    <property type="entry name" value="pyruv_kin"/>
    <property type="match status" value="1"/>
</dbReference>
<evidence type="ECO:0000256" key="8">
    <source>
        <dbReference type="ARBA" id="ARBA00022679"/>
    </source>
</evidence>
<evidence type="ECO:0000256" key="14">
    <source>
        <dbReference type="ARBA" id="ARBA00022958"/>
    </source>
</evidence>
<sequence>MGASAPNTQAARKRKENPMRRAKIVATWGPALAGYEHTKAAIAAGVNVARMNLSHGDRSVHEEVYANIRRASDELHMPVGILVDLQGPKIRLGKIPGGPFELVEGERFTITTDEIEGDGQRAGTTFKGLPADVKPGDPLLIDDGRITLRALEVTETDVITEVVVGGPVSSNKGINLPGVAVNVPALSEKDESDLRWALDLGADIIALSFVRDASDIVRVHEIMAEEGRKLPVVAKIEKPQAVDNLADIIDAFDAIMVARGDLGVELPLEQVPLVQKRAVELARRWAKPVIVATQVLESMIENSRPTRAEASDCANAILDGADAVMLSGETSVGKHAITTIETMARIVSAAEEMGLGRIPPLGTKPRTQGGAVTLAAMEVASFVEAKAIVVFTESGDSARRMSRLRPAIPMFGFTPDPEIECRMQMIWGMNTRLVDRVTHTDEMIAQVDDVLIGEGLVAVGEKVVVISGMPPGTSGSTNDLRIHRVGDVHAEAVPAYHGLRRIQVPHPSAPHPAEG</sequence>
<feature type="domain" description="Pyruvate kinase barrel" evidence="20">
    <location>
        <begin position="19"/>
        <end position="339"/>
    </location>
</feature>
<dbReference type="GO" id="GO:0005524">
    <property type="term" value="F:ATP binding"/>
    <property type="evidence" value="ECO:0007669"/>
    <property type="project" value="UniProtKB-KW"/>
</dbReference>
<proteinExistence type="inferred from homology"/>
<keyword evidence="11 19" id="KW-0418">Kinase</keyword>
<dbReference type="UniPathway" id="UPA00109">
    <property type="reaction ID" value="UER00188"/>
</dbReference>
<evidence type="ECO:0000256" key="9">
    <source>
        <dbReference type="ARBA" id="ARBA00022723"/>
    </source>
</evidence>
<dbReference type="GO" id="GO:0030955">
    <property type="term" value="F:potassium ion binding"/>
    <property type="evidence" value="ECO:0007669"/>
    <property type="project" value="UniProtKB-UniRule"/>
</dbReference>
<dbReference type="InterPro" id="IPR040442">
    <property type="entry name" value="Pyrv_kinase-like_dom_sf"/>
</dbReference>
<evidence type="ECO:0000256" key="4">
    <source>
        <dbReference type="ARBA" id="ARBA00008663"/>
    </source>
</evidence>
<dbReference type="Gene3D" id="2.40.33.10">
    <property type="entry name" value="PK beta-barrel domain-like"/>
    <property type="match status" value="1"/>
</dbReference>
<dbReference type="PANTHER" id="PTHR11817">
    <property type="entry name" value="PYRUVATE KINASE"/>
    <property type="match status" value="1"/>
</dbReference>
<keyword evidence="9" id="KW-0479">Metal-binding</keyword>
<protein>
    <recommendedName>
        <fullName evidence="7 18">Pyruvate kinase</fullName>
        <ecNumber evidence="6 18">2.7.1.40</ecNumber>
    </recommendedName>
</protein>
<dbReference type="InterPro" id="IPR015806">
    <property type="entry name" value="Pyrv_Knase_insert_dom_sf"/>
</dbReference>
<evidence type="ECO:0000256" key="12">
    <source>
        <dbReference type="ARBA" id="ARBA00022840"/>
    </source>
</evidence>
<name>A0A3N2AVI6_9MICO</name>
<evidence type="ECO:0000256" key="18">
    <source>
        <dbReference type="NCBIfam" id="TIGR01064"/>
    </source>
</evidence>
<dbReference type="InterPro" id="IPR015795">
    <property type="entry name" value="Pyrv_Knase_C"/>
</dbReference>
<dbReference type="Gene3D" id="3.20.20.60">
    <property type="entry name" value="Phosphoenolpyruvate-binding domains"/>
    <property type="match status" value="1"/>
</dbReference>
<evidence type="ECO:0000313" key="22">
    <source>
        <dbReference type="EMBL" id="ROR67041.1"/>
    </source>
</evidence>
<dbReference type="FunFam" id="2.40.33.10:FF:000001">
    <property type="entry name" value="Pyruvate kinase"/>
    <property type="match status" value="1"/>
</dbReference>
<comment type="cofactor">
    <cofactor evidence="2">
        <name>K(+)</name>
        <dbReference type="ChEBI" id="CHEBI:29103"/>
    </cofactor>
</comment>
<comment type="caution">
    <text evidence="22">The sequence shown here is derived from an EMBL/GenBank/DDBJ whole genome shotgun (WGS) entry which is preliminary data.</text>
</comment>
<keyword evidence="8 19" id="KW-0808">Transferase</keyword>
<dbReference type="NCBIfam" id="NF004491">
    <property type="entry name" value="PRK05826.1"/>
    <property type="match status" value="1"/>
</dbReference>
<dbReference type="InterPro" id="IPR015793">
    <property type="entry name" value="Pyrv_Knase_brl"/>
</dbReference>
<comment type="catalytic activity">
    <reaction evidence="17 19">
        <text>pyruvate + ATP = phosphoenolpyruvate + ADP + H(+)</text>
        <dbReference type="Rhea" id="RHEA:18157"/>
        <dbReference type="ChEBI" id="CHEBI:15361"/>
        <dbReference type="ChEBI" id="CHEBI:15378"/>
        <dbReference type="ChEBI" id="CHEBI:30616"/>
        <dbReference type="ChEBI" id="CHEBI:58702"/>
        <dbReference type="ChEBI" id="CHEBI:456216"/>
        <dbReference type="EC" id="2.7.1.40"/>
    </reaction>
</comment>
<evidence type="ECO:0000256" key="16">
    <source>
        <dbReference type="ARBA" id="ARBA00023317"/>
    </source>
</evidence>
<evidence type="ECO:0000256" key="11">
    <source>
        <dbReference type="ARBA" id="ARBA00022777"/>
    </source>
</evidence>
<dbReference type="Proteomes" id="UP000275456">
    <property type="component" value="Unassembled WGS sequence"/>
</dbReference>
<keyword evidence="23" id="KW-1185">Reference proteome</keyword>
<evidence type="ECO:0000313" key="23">
    <source>
        <dbReference type="Proteomes" id="UP000275456"/>
    </source>
</evidence>
<evidence type="ECO:0000256" key="10">
    <source>
        <dbReference type="ARBA" id="ARBA00022741"/>
    </source>
</evidence>
<reference evidence="22 23" key="1">
    <citation type="submission" date="2018-11" db="EMBL/GenBank/DDBJ databases">
        <title>Sequencing the genomes of 1000 actinobacteria strains.</title>
        <authorList>
            <person name="Klenk H.-P."/>
        </authorList>
    </citation>
    <scope>NUCLEOTIDE SEQUENCE [LARGE SCALE GENOMIC DNA]</scope>
    <source>
        <strain evidence="22 23">DSM 9580</strain>
    </source>
</reference>
<feature type="domain" description="Pyruvate kinase C-terminal" evidence="21">
    <location>
        <begin position="371"/>
        <end position="483"/>
    </location>
</feature>
<accession>A0A3N2AVI6</accession>
<dbReference type="SUPFAM" id="SSF51621">
    <property type="entry name" value="Phosphoenolpyruvate/pyruvate domain"/>
    <property type="match status" value="1"/>
</dbReference>
<evidence type="ECO:0000256" key="19">
    <source>
        <dbReference type="RuleBase" id="RU000504"/>
    </source>
</evidence>
<evidence type="ECO:0000256" key="17">
    <source>
        <dbReference type="ARBA" id="ARBA00048152"/>
    </source>
</evidence>
<dbReference type="Gene3D" id="3.40.1380.20">
    <property type="entry name" value="Pyruvate kinase, C-terminal domain"/>
    <property type="match status" value="1"/>
</dbReference>
<evidence type="ECO:0000256" key="3">
    <source>
        <dbReference type="ARBA" id="ARBA00004997"/>
    </source>
</evidence>
<dbReference type="FunFam" id="3.40.1380.20:FF:000009">
    <property type="entry name" value="Pyruvate kinase"/>
    <property type="match status" value="1"/>
</dbReference>